<accession>A0A8T0R721</accession>
<keyword evidence="2" id="KW-1185">Reference proteome</keyword>
<reference evidence="1" key="1">
    <citation type="submission" date="2020-05" db="EMBL/GenBank/DDBJ databases">
        <title>WGS assembly of Panicum virgatum.</title>
        <authorList>
            <person name="Lovell J.T."/>
            <person name="Jenkins J."/>
            <person name="Shu S."/>
            <person name="Juenger T.E."/>
            <person name="Schmutz J."/>
        </authorList>
    </citation>
    <scope>NUCLEOTIDE SEQUENCE</scope>
    <source>
        <strain evidence="1">AP13</strain>
    </source>
</reference>
<name>A0A8T0R721_PANVG</name>
<organism evidence="1 2">
    <name type="scientific">Panicum virgatum</name>
    <name type="common">Blackwell switchgrass</name>
    <dbReference type="NCBI Taxonomy" id="38727"/>
    <lineage>
        <taxon>Eukaryota</taxon>
        <taxon>Viridiplantae</taxon>
        <taxon>Streptophyta</taxon>
        <taxon>Embryophyta</taxon>
        <taxon>Tracheophyta</taxon>
        <taxon>Spermatophyta</taxon>
        <taxon>Magnoliopsida</taxon>
        <taxon>Liliopsida</taxon>
        <taxon>Poales</taxon>
        <taxon>Poaceae</taxon>
        <taxon>PACMAD clade</taxon>
        <taxon>Panicoideae</taxon>
        <taxon>Panicodae</taxon>
        <taxon>Paniceae</taxon>
        <taxon>Panicinae</taxon>
        <taxon>Panicum</taxon>
        <taxon>Panicum sect. Hiantes</taxon>
    </lineage>
</organism>
<protein>
    <submittedName>
        <fullName evidence="1">Uncharacterized protein</fullName>
    </submittedName>
</protein>
<comment type="caution">
    <text evidence="1">The sequence shown here is derived from an EMBL/GenBank/DDBJ whole genome shotgun (WGS) entry which is preliminary data.</text>
</comment>
<evidence type="ECO:0000313" key="2">
    <source>
        <dbReference type="Proteomes" id="UP000823388"/>
    </source>
</evidence>
<proteinExistence type="predicted"/>
<sequence length="132" mass="13842">MSPGLALQKVMNSLKSMQPSPSVSISAIMRCTSSAEVDPSVRSASVSSDSEILPSPLVSNRLKIRSMSAASAIVAVDRMVSPLLSICTVPIDPSLQIDTVKAAGTQVLTVLDHCARLCPRVSAFPRLVLPAI</sequence>
<evidence type="ECO:0000313" key="1">
    <source>
        <dbReference type="EMBL" id="KAG2580763.1"/>
    </source>
</evidence>
<dbReference type="EMBL" id="CM029048">
    <property type="protein sequence ID" value="KAG2580763.1"/>
    <property type="molecule type" value="Genomic_DNA"/>
</dbReference>
<dbReference type="AlphaFoldDB" id="A0A8T0R721"/>
<dbReference type="Proteomes" id="UP000823388">
    <property type="component" value="Chromosome 6N"/>
</dbReference>
<gene>
    <name evidence="1" type="ORF">PVAP13_6NG001700</name>
</gene>